<reference evidence="1" key="1">
    <citation type="submission" date="2014-09" db="EMBL/GenBank/DDBJ databases">
        <authorList>
            <person name="Magalhaes I.L.F."/>
            <person name="Oliveira U."/>
            <person name="Santos F.R."/>
            <person name="Vidigal T.H.D.A."/>
            <person name="Brescovit A.D."/>
            <person name="Santos A.J."/>
        </authorList>
    </citation>
    <scope>NUCLEOTIDE SEQUENCE</scope>
    <source>
        <tissue evidence="1">Shoot tissue taken approximately 20 cm above the soil surface</tissue>
    </source>
</reference>
<organism evidence="1">
    <name type="scientific">Arundo donax</name>
    <name type="common">Giant reed</name>
    <name type="synonym">Donax arundinaceus</name>
    <dbReference type="NCBI Taxonomy" id="35708"/>
    <lineage>
        <taxon>Eukaryota</taxon>
        <taxon>Viridiplantae</taxon>
        <taxon>Streptophyta</taxon>
        <taxon>Embryophyta</taxon>
        <taxon>Tracheophyta</taxon>
        <taxon>Spermatophyta</taxon>
        <taxon>Magnoliopsida</taxon>
        <taxon>Liliopsida</taxon>
        <taxon>Poales</taxon>
        <taxon>Poaceae</taxon>
        <taxon>PACMAD clade</taxon>
        <taxon>Arundinoideae</taxon>
        <taxon>Arundineae</taxon>
        <taxon>Arundo</taxon>
    </lineage>
</organism>
<name>A0A0A8XPJ1_ARUDO</name>
<reference evidence="1" key="2">
    <citation type="journal article" date="2015" name="Data Brief">
        <title>Shoot transcriptome of the giant reed, Arundo donax.</title>
        <authorList>
            <person name="Barrero R.A."/>
            <person name="Guerrero F.D."/>
            <person name="Moolhuijzen P."/>
            <person name="Goolsby J.A."/>
            <person name="Tidwell J."/>
            <person name="Bellgard S.E."/>
            <person name="Bellgard M.I."/>
        </authorList>
    </citation>
    <scope>NUCLEOTIDE SEQUENCE</scope>
    <source>
        <tissue evidence="1">Shoot tissue taken approximately 20 cm above the soil surface</tissue>
    </source>
</reference>
<proteinExistence type="predicted"/>
<evidence type="ECO:0000313" key="1">
    <source>
        <dbReference type="EMBL" id="JAD14528.1"/>
    </source>
</evidence>
<accession>A0A0A8XPJ1</accession>
<sequence length="46" mass="5100">MVISELLMFKVNGVEEVQGIPVTLAIVSASTPQVFAPLWCRFIMFS</sequence>
<dbReference type="AlphaFoldDB" id="A0A0A8XPJ1"/>
<dbReference type="EMBL" id="GBRH01283367">
    <property type="protein sequence ID" value="JAD14528.1"/>
    <property type="molecule type" value="Transcribed_RNA"/>
</dbReference>
<protein>
    <submittedName>
        <fullName evidence="1">Uncharacterized protein</fullName>
    </submittedName>
</protein>